<dbReference type="PANTHER" id="PTHR44835">
    <property type="entry name" value="UDP-N-ACETYLGLUCOSAMINE--PEPTIDE N-ACETYLGLUCOSAMINYLTRANSFERASE SPINDLY-RELATED"/>
    <property type="match status" value="1"/>
</dbReference>
<proteinExistence type="predicted"/>
<evidence type="ECO:0000259" key="6">
    <source>
        <dbReference type="Pfam" id="PF13844"/>
    </source>
</evidence>
<feature type="domain" description="O-GlcNAc transferase C-terminal" evidence="6">
    <location>
        <begin position="19"/>
        <end position="77"/>
    </location>
</feature>
<dbReference type="InterPro" id="IPR051939">
    <property type="entry name" value="Glycosyltr_41/O-GlcNAc_trsf"/>
</dbReference>
<dbReference type="Pfam" id="PF13844">
    <property type="entry name" value="Glyco_transf_41"/>
    <property type="match status" value="1"/>
</dbReference>
<protein>
    <recommendedName>
        <fullName evidence="6">O-GlcNAc transferase C-terminal domain-containing protein</fullName>
    </recommendedName>
</protein>
<evidence type="ECO:0000256" key="2">
    <source>
        <dbReference type="ARBA" id="ARBA00022676"/>
    </source>
</evidence>
<gene>
    <name evidence="7" type="ORF">QSG27_21375</name>
</gene>
<keyword evidence="2" id="KW-0328">Glycosyltransferase</keyword>
<comment type="pathway">
    <text evidence="1">Protein modification; protein glycosylation.</text>
</comment>
<name>A0ABU0WM40_9PROT</name>
<keyword evidence="5" id="KW-0802">TPR repeat</keyword>
<dbReference type="PANTHER" id="PTHR44835:SF1">
    <property type="entry name" value="PROTEIN O-GLCNAC TRANSFERASE"/>
    <property type="match status" value="1"/>
</dbReference>
<comment type="caution">
    <text evidence="7">The sequence shown here is derived from an EMBL/GenBank/DDBJ whole genome shotgun (WGS) entry which is preliminary data.</text>
</comment>
<evidence type="ECO:0000256" key="5">
    <source>
        <dbReference type="ARBA" id="ARBA00022803"/>
    </source>
</evidence>
<keyword evidence="4" id="KW-0677">Repeat</keyword>
<dbReference type="InterPro" id="IPR029489">
    <property type="entry name" value="OGT/SEC/SPY_C"/>
</dbReference>
<evidence type="ECO:0000256" key="3">
    <source>
        <dbReference type="ARBA" id="ARBA00022679"/>
    </source>
</evidence>
<dbReference type="EMBL" id="JAUJFI010000130">
    <property type="protein sequence ID" value="MDQ2105265.1"/>
    <property type="molecule type" value="Genomic_DNA"/>
</dbReference>
<organism evidence="7 8">
    <name type="scientific">Azospirillum isscasi</name>
    <dbReference type="NCBI Taxonomy" id="3053926"/>
    <lineage>
        <taxon>Bacteria</taxon>
        <taxon>Pseudomonadati</taxon>
        <taxon>Pseudomonadota</taxon>
        <taxon>Alphaproteobacteria</taxon>
        <taxon>Rhodospirillales</taxon>
        <taxon>Azospirillaceae</taxon>
        <taxon>Azospirillum</taxon>
    </lineage>
</organism>
<accession>A0ABU0WM40</accession>
<dbReference type="Proteomes" id="UP001227317">
    <property type="component" value="Unassembled WGS sequence"/>
</dbReference>
<sequence>PPHRSAYAPSPAIRGSHVSMLKRGGITDWIASDADEYVEIAVRLAEDAQRLTALRTELRGRIVASPLCNGQRMARQMERLFRAVWRRWCAQRLQNGG</sequence>
<evidence type="ECO:0000313" key="7">
    <source>
        <dbReference type="EMBL" id="MDQ2105265.1"/>
    </source>
</evidence>
<evidence type="ECO:0000256" key="4">
    <source>
        <dbReference type="ARBA" id="ARBA00022737"/>
    </source>
</evidence>
<keyword evidence="3" id="KW-0808">Transferase</keyword>
<dbReference type="Gene3D" id="3.40.50.2000">
    <property type="entry name" value="Glycogen Phosphorylase B"/>
    <property type="match status" value="1"/>
</dbReference>
<evidence type="ECO:0000256" key="1">
    <source>
        <dbReference type="ARBA" id="ARBA00004922"/>
    </source>
</evidence>
<reference evidence="7 8" key="1">
    <citation type="submission" date="2023-06" db="EMBL/GenBank/DDBJ databases">
        <title>Azospirillum isscasensis sp.nov, a bacterium isolated from rhizosphere soil of rice.</title>
        <authorList>
            <person name="Wang H."/>
        </authorList>
    </citation>
    <scope>NUCLEOTIDE SEQUENCE [LARGE SCALE GENOMIC DNA]</scope>
    <source>
        <strain evidence="7 8">C340-1</strain>
    </source>
</reference>
<keyword evidence="8" id="KW-1185">Reference proteome</keyword>
<feature type="non-terminal residue" evidence="7">
    <location>
        <position position="1"/>
    </location>
</feature>
<evidence type="ECO:0000313" key="8">
    <source>
        <dbReference type="Proteomes" id="UP001227317"/>
    </source>
</evidence>